<dbReference type="PANTHER" id="PTHR46211:SF14">
    <property type="entry name" value="GLYCEROPHOSPHODIESTER PHOSPHODIESTERASE"/>
    <property type="match status" value="1"/>
</dbReference>
<evidence type="ECO:0000313" key="4">
    <source>
        <dbReference type="Proteomes" id="UP000298180"/>
    </source>
</evidence>
<evidence type="ECO:0000256" key="1">
    <source>
        <dbReference type="SAM" id="SignalP"/>
    </source>
</evidence>
<organism evidence="3 4">
    <name type="scientific">Ramlibacter henchirensis</name>
    <dbReference type="NCBI Taxonomy" id="204072"/>
    <lineage>
        <taxon>Bacteria</taxon>
        <taxon>Pseudomonadati</taxon>
        <taxon>Pseudomonadota</taxon>
        <taxon>Betaproteobacteria</taxon>
        <taxon>Burkholderiales</taxon>
        <taxon>Comamonadaceae</taxon>
        <taxon>Ramlibacter</taxon>
    </lineage>
</organism>
<feature type="signal peptide" evidence="1">
    <location>
        <begin position="1"/>
        <end position="21"/>
    </location>
</feature>
<dbReference type="GO" id="GO:0008081">
    <property type="term" value="F:phosphoric diester hydrolase activity"/>
    <property type="evidence" value="ECO:0007669"/>
    <property type="project" value="InterPro"/>
</dbReference>
<dbReference type="SUPFAM" id="SSF51695">
    <property type="entry name" value="PLC-like phosphodiesterases"/>
    <property type="match status" value="1"/>
</dbReference>
<dbReference type="GO" id="GO:0006629">
    <property type="term" value="P:lipid metabolic process"/>
    <property type="evidence" value="ECO:0007669"/>
    <property type="project" value="InterPro"/>
</dbReference>
<proteinExistence type="predicted"/>
<feature type="chain" id="PRO_5021195543" evidence="1">
    <location>
        <begin position="22"/>
        <end position="318"/>
    </location>
</feature>
<dbReference type="OrthoDB" id="9795622at2"/>
<dbReference type="Gene3D" id="3.20.20.190">
    <property type="entry name" value="Phosphatidylinositol (PI) phosphodiesterase"/>
    <property type="match status" value="1"/>
</dbReference>
<dbReference type="PROSITE" id="PS51704">
    <property type="entry name" value="GP_PDE"/>
    <property type="match status" value="1"/>
</dbReference>
<reference evidence="3 4" key="1">
    <citation type="submission" date="2019-03" db="EMBL/GenBank/DDBJ databases">
        <title>Ramlibacter henchirensis DSM 14656, whole genome shotgun sequence.</title>
        <authorList>
            <person name="Zhang X."/>
            <person name="Feng G."/>
            <person name="Zhu H."/>
        </authorList>
    </citation>
    <scope>NUCLEOTIDE SEQUENCE [LARGE SCALE GENOMIC DNA]</scope>
    <source>
        <strain evidence="3 4">DSM 14656</strain>
    </source>
</reference>
<evidence type="ECO:0000259" key="2">
    <source>
        <dbReference type="PROSITE" id="PS51704"/>
    </source>
</evidence>
<dbReference type="CDD" id="cd08567">
    <property type="entry name" value="GDPD_SpGDE_like"/>
    <property type="match status" value="1"/>
</dbReference>
<protein>
    <submittedName>
        <fullName evidence="3">Glycerophosphodiester phosphodiesterase</fullName>
    </submittedName>
</protein>
<sequence>MTTLRRLLAFSLAALAFSANAFDLQGHRGARGLLPENTLPAFERALRIGVTTLEMDVGITADGVVVVSHDPVLNPDLVRGPDGQWITTPLAIRELTHAQLQAYDVGRLRPGSAYANTFSRQQPVDGTRMPTLASVFELVKKLGAGHVRFDIETKMDLRNPANTPEPQPFVEALLKVVRAAGMEERVMVQSFDWRTLQAVQKAAPRIPTVYLTTQSERGSNLDSPVATAGFTLAEHRTIPAMVKAAGGHVWSPNFQALTAVELKQAHSLGLKVIPWTVNDPADIERLIALGVDGIISDYPDRVRTVMQRRGMPLPPAIK</sequence>
<dbReference type="AlphaFoldDB" id="A0A4Z0C2T6"/>
<dbReference type="Proteomes" id="UP000298180">
    <property type="component" value="Unassembled WGS sequence"/>
</dbReference>
<dbReference type="EMBL" id="SMLM01000001">
    <property type="protein sequence ID" value="TFZ05853.1"/>
    <property type="molecule type" value="Genomic_DNA"/>
</dbReference>
<dbReference type="InterPro" id="IPR017946">
    <property type="entry name" value="PLC-like_Pdiesterase_TIM-brl"/>
</dbReference>
<name>A0A4Z0C2T6_9BURK</name>
<dbReference type="PANTHER" id="PTHR46211">
    <property type="entry name" value="GLYCEROPHOSPHORYL DIESTER PHOSPHODIESTERASE"/>
    <property type="match status" value="1"/>
</dbReference>
<dbReference type="Pfam" id="PF03009">
    <property type="entry name" value="GDPD"/>
    <property type="match status" value="1"/>
</dbReference>
<keyword evidence="4" id="KW-1185">Reference proteome</keyword>
<evidence type="ECO:0000313" key="3">
    <source>
        <dbReference type="EMBL" id="TFZ05853.1"/>
    </source>
</evidence>
<feature type="domain" description="GP-PDE" evidence="2">
    <location>
        <begin position="22"/>
        <end position="306"/>
    </location>
</feature>
<dbReference type="InterPro" id="IPR030395">
    <property type="entry name" value="GP_PDE_dom"/>
</dbReference>
<comment type="caution">
    <text evidence="3">The sequence shown here is derived from an EMBL/GenBank/DDBJ whole genome shotgun (WGS) entry which is preliminary data.</text>
</comment>
<dbReference type="RefSeq" id="WP_135261938.1">
    <property type="nucleotide sequence ID" value="NZ_SMLM01000001.1"/>
</dbReference>
<accession>A0A4Z0C2T6</accession>
<keyword evidence="1" id="KW-0732">Signal</keyword>
<gene>
    <name evidence="3" type="ORF">EZ313_04145</name>
</gene>